<evidence type="ECO:0000256" key="11">
    <source>
        <dbReference type="ARBA" id="ARBA00022881"/>
    </source>
</evidence>
<keyword evidence="12" id="KW-0238">DNA-binding</keyword>
<keyword evidence="2" id="KW-0963">Cytoplasm</keyword>
<dbReference type="PANTHER" id="PTHR43152:SF3">
    <property type="entry name" value="UVRABC SYSTEM PROTEIN A"/>
    <property type="match status" value="1"/>
</dbReference>
<accession>A0A3P1VRS2</accession>
<evidence type="ECO:0000256" key="5">
    <source>
        <dbReference type="ARBA" id="ARBA00022741"/>
    </source>
</evidence>
<keyword evidence="8" id="KW-0863">Zinc-finger</keyword>
<evidence type="ECO:0000256" key="12">
    <source>
        <dbReference type="ARBA" id="ARBA00023125"/>
    </source>
</evidence>
<evidence type="ECO:0000256" key="16">
    <source>
        <dbReference type="ARBA" id="ARBA00042156"/>
    </source>
</evidence>
<dbReference type="GO" id="GO:0004518">
    <property type="term" value="F:nuclease activity"/>
    <property type="evidence" value="ECO:0007669"/>
    <property type="project" value="UniProtKB-KW"/>
</dbReference>
<dbReference type="AlphaFoldDB" id="A0A3P1VRS2"/>
<dbReference type="Pfam" id="PF00005">
    <property type="entry name" value="ABC_tran"/>
    <property type="match status" value="1"/>
</dbReference>
<comment type="similarity">
    <text evidence="14">Belongs to the ABC transporter superfamily. UvrA family.</text>
</comment>
<comment type="caution">
    <text evidence="18">The sequence shown here is derived from an EMBL/GenBank/DDBJ whole genome shotgun (WGS) entry which is preliminary data.</text>
</comment>
<keyword evidence="4" id="KW-0677">Repeat</keyword>
<evidence type="ECO:0000256" key="13">
    <source>
        <dbReference type="ARBA" id="ARBA00023204"/>
    </source>
</evidence>
<organism evidence="18">
    <name type="scientific">Fusobacterium nucleatum</name>
    <dbReference type="NCBI Taxonomy" id="851"/>
    <lineage>
        <taxon>Bacteria</taxon>
        <taxon>Fusobacteriati</taxon>
        <taxon>Fusobacteriota</taxon>
        <taxon>Fusobacteriia</taxon>
        <taxon>Fusobacteriales</taxon>
        <taxon>Fusobacteriaceae</taxon>
        <taxon>Fusobacterium</taxon>
    </lineage>
</organism>
<dbReference type="PANTHER" id="PTHR43152">
    <property type="entry name" value="UVRABC SYSTEM PROTEIN A"/>
    <property type="match status" value="1"/>
</dbReference>
<evidence type="ECO:0000256" key="15">
    <source>
        <dbReference type="ARBA" id="ARBA00039316"/>
    </source>
</evidence>
<dbReference type="Gene3D" id="1.20.1580.10">
    <property type="entry name" value="ABC transporter ATPase like domain"/>
    <property type="match status" value="2"/>
</dbReference>
<feature type="domain" description="ABC transporter" evidence="17">
    <location>
        <begin position="449"/>
        <end position="778"/>
    </location>
</feature>
<evidence type="ECO:0000256" key="1">
    <source>
        <dbReference type="ARBA" id="ARBA00004496"/>
    </source>
</evidence>
<dbReference type="GO" id="GO:0006281">
    <property type="term" value="P:DNA repair"/>
    <property type="evidence" value="ECO:0007669"/>
    <property type="project" value="UniProtKB-KW"/>
</dbReference>
<dbReference type="GO" id="GO:0005737">
    <property type="term" value="C:cytoplasm"/>
    <property type="evidence" value="ECO:0007669"/>
    <property type="project" value="UniProtKB-SubCell"/>
</dbReference>
<keyword evidence="7" id="KW-0228">DNA excision</keyword>
<evidence type="ECO:0000256" key="6">
    <source>
        <dbReference type="ARBA" id="ARBA00022763"/>
    </source>
</evidence>
<sequence length="782" mass="88281">MENIIIKNAAVNNLKNISIDIPINKFTCIIGVSGCGKSSLVYDTIFAESQRNFFESMTGNMFGQKIMDKPNVEVIKNLHPALNIAQKYYNLNPRSTVGTVSDVSYYLRALFALIINYENGTTYKESFFSPNNPNSYCKYCDGLGEGYEISLDLLIPDKNKSLKEGAILYYKGNSSSVQFKYLEALCSYYNIPIDTKFKELSNMDIEKLLYRKDELSFDLRFKTPKGKYRQKRISEKGVILELTEKLKDIKTPSTYASISKYLEKGTCQCCKGKKLSPKVLSHKICDKDISDIESSRLYDILLWLDVIENKYNKALIISEINQLSSQISSRLLKMIDLKLSYLTLNRSVPTLSGGEIQRIRISNQLNCSLVGLIYILDEPCKGLHFKDIKCVISSTKELVNRGNTVIAIEHNKQFIRQAEKVIELGPVGGPNGGYIVDKNKNIKNFELKINFKKTKEAKSFFELKNINFRNIHNQSLKIPIGQISCITGVSGSGKSTLISVIEECFLHKRNIKCELFNTNTKFKKILKVDQHPIGKTPRSMIVTYLEIYDLIRELFANTQEAKENNLTSSSFSTNTGDGRCECCQGSGTKKIELNYLPDTYILCPECEGKRFKSEILKIKYKGLTISEILDESIDSIVSIFKDNEKIYEKLRCMIDMGLGYLKLGQMSMNLSGGEAQRIKLAKALGTKSLGKNLYILDEPTSGLNDIDIEKISLILLNLQKKGETIIIVEHNIEFILNVSDYLVDFGNNAGDDGGVIVAQGIPKEVLKNKNSSWFDVIESLKK</sequence>
<dbReference type="InterPro" id="IPR003439">
    <property type="entry name" value="ABC_transporter-like_ATP-bd"/>
</dbReference>
<keyword evidence="11" id="KW-0267">Excision nuclease</keyword>
<gene>
    <name evidence="18" type="ORF">EII28_07985</name>
</gene>
<dbReference type="Gene3D" id="3.40.50.300">
    <property type="entry name" value="P-loop containing nucleotide triphosphate hydrolases"/>
    <property type="match status" value="2"/>
</dbReference>
<evidence type="ECO:0000256" key="7">
    <source>
        <dbReference type="ARBA" id="ARBA00022769"/>
    </source>
</evidence>
<protein>
    <recommendedName>
        <fullName evidence="15">UvrABC system protein A</fullName>
    </recommendedName>
    <alternativeName>
        <fullName evidence="16">Excinuclease ABC subunit A</fullName>
    </alternativeName>
</protein>
<dbReference type="GO" id="GO:0003677">
    <property type="term" value="F:DNA binding"/>
    <property type="evidence" value="ECO:0007669"/>
    <property type="project" value="UniProtKB-KW"/>
</dbReference>
<name>A0A3P1VRS2_FUSNU</name>
<dbReference type="InterPro" id="IPR017871">
    <property type="entry name" value="ABC_transporter-like_CS"/>
</dbReference>
<dbReference type="InterPro" id="IPR041552">
    <property type="entry name" value="UvrA_DNA-bd"/>
</dbReference>
<evidence type="ECO:0000256" key="8">
    <source>
        <dbReference type="ARBA" id="ARBA00022771"/>
    </source>
</evidence>
<comment type="subcellular location">
    <subcellularLocation>
        <location evidence="1">Cytoplasm</location>
    </subcellularLocation>
</comment>
<dbReference type="PROSITE" id="PS00211">
    <property type="entry name" value="ABC_TRANSPORTER_1"/>
    <property type="match status" value="2"/>
</dbReference>
<dbReference type="SUPFAM" id="SSF52540">
    <property type="entry name" value="P-loop containing nucleoside triphosphate hydrolases"/>
    <property type="match status" value="2"/>
</dbReference>
<dbReference type="GO" id="GO:0008270">
    <property type="term" value="F:zinc ion binding"/>
    <property type="evidence" value="ECO:0007669"/>
    <property type="project" value="UniProtKB-KW"/>
</dbReference>
<evidence type="ECO:0000256" key="10">
    <source>
        <dbReference type="ARBA" id="ARBA00022840"/>
    </source>
</evidence>
<keyword evidence="10 18" id="KW-0067">ATP-binding</keyword>
<evidence type="ECO:0000256" key="3">
    <source>
        <dbReference type="ARBA" id="ARBA00022723"/>
    </source>
</evidence>
<dbReference type="SMART" id="SM00382">
    <property type="entry name" value="AAA"/>
    <property type="match status" value="1"/>
</dbReference>
<evidence type="ECO:0000256" key="2">
    <source>
        <dbReference type="ARBA" id="ARBA00022490"/>
    </source>
</evidence>
<proteinExistence type="inferred from homology"/>
<evidence type="ECO:0000256" key="4">
    <source>
        <dbReference type="ARBA" id="ARBA00022737"/>
    </source>
</evidence>
<dbReference type="InterPro" id="IPR003593">
    <property type="entry name" value="AAA+_ATPase"/>
</dbReference>
<keyword evidence="13" id="KW-0234">DNA repair</keyword>
<keyword evidence="3" id="KW-0479">Metal-binding</keyword>
<evidence type="ECO:0000313" key="18">
    <source>
        <dbReference type="EMBL" id="RRD36899.1"/>
    </source>
</evidence>
<reference evidence="18" key="1">
    <citation type="submission" date="2018-11" db="EMBL/GenBank/DDBJ databases">
        <title>Genomes From Bacteria Associated with the Canine Oral Cavity: a Test Case for Automated Genome-Based Taxonomic Assignment.</title>
        <authorList>
            <person name="Coil D.A."/>
            <person name="Jospin G."/>
            <person name="Darling A.E."/>
            <person name="Wallis C."/>
            <person name="Davis I.J."/>
            <person name="Harris S."/>
            <person name="Eisen J.A."/>
            <person name="Holcombe L.J."/>
            <person name="O'Flynn C."/>
        </authorList>
    </citation>
    <scope>NUCLEOTIDE SEQUENCE [LARGE SCALE GENOMIC DNA]</scope>
    <source>
        <strain evidence="18">OH5060</strain>
    </source>
</reference>
<dbReference type="EMBL" id="RQZD01000016">
    <property type="protein sequence ID" value="RRD36899.1"/>
    <property type="molecule type" value="Genomic_DNA"/>
</dbReference>
<keyword evidence="9" id="KW-0862">Zinc</keyword>
<dbReference type="Pfam" id="PF17755">
    <property type="entry name" value="UvrA_DNA-bind"/>
    <property type="match status" value="1"/>
</dbReference>
<dbReference type="PROSITE" id="PS50893">
    <property type="entry name" value="ABC_TRANSPORTER_2"/>
    <property type="match status" value="1"/>
</dbReference>
<evidence type="ECO:0000256" key="9">
    <source>
        <dbReference type="ARBA" id="ARBA00022833"/>
    </source>
</evidence>
<evidence type="ECO:0000259" key="17">
    <source>
        <dbReference type="PROSITE" id="PS50893"/>
    </source>
</evidence>
<dbReference type="GO" id="GO:0016887">
    <property type="term" value="F:ATP hydrolysis activity"/>
    <property type="evidence" value="ECO:0007669"/>
    <property type="project" value="InterPro"/>
</dbReference>
<dbReference type="GO" id="GO:0005524">
    <property type="term" value="F:ATP binding"/>
    <property type="evidence" value="ECO:0007669"/>
    <property type="project" value="UniProtKB-KW"/>
</dbReference>
<keyword evidence="6" id="KW-0227">DNA damage</keyword>
<dbReference type="InterPro" id="IPR027417">
    <property type="entry name" value="P-loop_NTPase"/>
</dbReference>
<keyword evidence="5" id="KW-0547">Nucleotide-binding</keyword>
<dbReference type="Gene3D" id="1.10.8.280">
    <property type="entry name" value="ABC transporter ATPase domain-like"/>
    <property type="match status" value="1"/>
</dbReference>
<evidence type="ECO:0000256" key="14">
    <source>
        <dbReference type="ARBA" id="ARBA00038000"/>
    </source>
</evidence>